<evidence type="ECO:0000259" key="6">
    <source>
        <dbReference type="PROSITE" id="PS50994"/>
    </source>
</evidence>
<keyword evidence="8" id="KW-1185">Reference proteome</keyword>
<dbReference type="Proteomes" id="UP001228113">
    <property type="component" value="Chromosome"/>
</dbReference>
<keyword evidence="3" id="KW-0815">Transposition</keyword>
<dbReference type="PANTHER" id="PTHR47515:SF1">
    <property type="entry name" value="BLR2054 PROTEIN"/>
    <property type="match status" value="1"/>
</dbReference>
<proteinExistence type="inferred from homology"/>
<name>A0AA48H0V5_9BACT</name>
<dbReference type="GO" id="GO:0006313">
    <property type="term" value="P:DNA transposition"/>
    <property type="evidence" value="ECO:0007669"/>
    <property type="project" value="InterPro"/>
</dbReference>
<evidence type="ECO:0000313" key="7">
    <source>
        <dbReference type="EMBL" id="BDU77567.1"/>
    </source>
</evidence>
<dbReference type="InterPro" id="IPR012337">
    <property type="entry name" value="RNaseH-like_sf"/>
</dbReference>
<evidence type="ECO:0000256" key="1">
    <source>
        <dbReference type="ARBA" id="ARBA00002190"/>
    </source>
</evidence>
<dbReference type="InterPro" id="IPR001584">
    <property type="entry name" value="Integrase_cat-core"/>
</dbReference>
<accession>A0AA48H0V5</accession>
<dbReference type="GO" id="GO:0003677">
    <property type="term" value="F:DNA binding"/>
    <property type="evidence" value="ECO:0007669"/>
    <property type="project" value="UniProtKB-KW"/>
</dbReference>
<dbReference type="Pfam" id="PF00872">
    <property type="entry name" value="Transposase_mut"/>
    <property type="match status" value="1"/>
</dbReference>
<dbReference type="Gene3D" id="3.30.420.10">
    <property type="entry name" value="Ribonuclease H-like superfamily/Ribonuclease H"/>
    <property type="match status" value="1"/>
</dbReference>
<dbReference type="PANTHER" id="PTHR47515">
    <property type="entry name" value="LOW CALCIUM RESPONSE LOCUS PROTEIN T"/>
    <property type="match status" value="1"/>
</dbReference>
<dbReference type="RefSeq" id="WP_394365844.1">
    <property type="nucleotide sequence ID" value="NZ_AP027081.1"/>
</dbReference>
<dbReference type="GO" id="GO:0015074">
    <property type="term" value="P:DNA integration"/>
    <property type="evidence" value="ECO:0007669"/>
    <property type="project" value="InterPro"/>
</dbReference>
<comment type="function">
    <text evidence="1">Required for the transposition of the insertion element.</text>
</comment>
<comment type="similarity">
    <text evidence="2">Belongs to the transposase mutator family.</text>
</comment>
<evidence type="ECO:0000256" key="2">
    <source>
        <dbReference type="ARBA" id="ARBA00010961"/>
    </source>
</evidence>
<evidence type="ECO:0000256" key="5">
    <source>
        <dbReference type="ARBA" id="ARBA00023172"/>
    </source>
</evidence>
<dbReference type="GO" id="GO:0004803">
    <property type="term" value="F:transposase activity"/>
    <property type="evidence" value="ECO:0007669"/>
    <property type="project" value="InterPro"/>
</dbReference>
<sequence length="255" mass="28251">MYPLVFMDALRVRIRDEGTVKNKAIYLALGVRRDGRKEVRGLWIEQTEGAKFWLRGVTELKNRGVKNILTVVDQFTKECIALHAKPRLLGSDVAEALDLAICERGKPLSITVDNGAEFAGKVMDAWSDLHKVNLAFIRPGKPTENAFIESFNGRLRAECLNVEIFRSMGEVHGKLAAWHQDYNLHRPHSSIGYLTPLEFAARSRRSPSPSLRMNRPGLGGVKGESALDAAVPRPLLLRNEGEGPSGDGLLCEAIL</sequence>
<dbReference type="EMBL" id="AP027081">
    <property type="protein sequence ID" value="BDU77567.1"/>
    <property type="molecule type" value="Genomic_DNA"/>
</dbReference>
<feature type="domain" description="Integrase catalytic" evidence="6">
    <location>
        <begin position="44"/>
        <end position="204"/>
    </location>
</feature>
<organism evidence="7 8">
    <name type="scientific">Mesoterricola sediminis</name>
    <dbReference type="NCBI Taxonomy" id="2927980"/>
    <lineage>
        <taxon>Bacteria</taxon>
        <taxon>Pseudomonadati</taxon>
        <taxon>Acidobacteriota</taxon>
        <taxon>Holophagae</taxon>
        <taxon>Holophagales</taxon>
        <taxon>Holophagaceae</taxon>
        <taxon>Mesoterricola</taxon>
    </lineage>
</organism>
<gene>
    <name evidence="7" type="ORF">METESE_25250</name>
</gene>
<dbReference type="SUPFAM" id="SSF53098">
    <property type="entry name" value="Ribonuclease H-like"/>
    <property type="match status" value="1"/>
</dbReference>
<reference evidence="7" key="1">
    <citation type="journal article" date="2023" name="Int. J. Syst. Evol. Microbiol.">
        <title>Mesoterricola silvestris gen. nov., sp. nov., Mesoterricola sediminis sp. nov., Geothrix oryzae sp. nov., Geothrix edaphica sp. nov., Geothrix rubra sp. nov., and Geothrix limicola sp. nov., six novel members of Acidobacteriota isolated from soils.</title>
        <authorList>
            <person name="Itoh H."/>
            <person name="Sugisawa Y."/>
            <person name="Mise K."/>
            <person name="Xu Z."/>
            <person name="Kuniyasu M."/>
            <person name="Ushijima N."/>
            <person name="Kawano K."/>
            <person name="Kobayashi E."/>
            <person name="Shiratori Y."/>
            <person name="Masuda Y."/>
            <person name="Senoo K."/>
        </authorList>
    </citation>
    <scope>NUCLEOTIDE SEQUENCE</scope>
    <source>
        <strain evidence="7">W786</strain>
    </source>
</reference>
<evidence type="ECO:0000313" key="8">
    <source>
        <dbReference type="Proteomes" id="UP001228113"/>
    </source>
</evidence>
<dbReference type="InterPro" id="IPR001207">
    <property type="entry name" value="Transposase_mutator"/>
</dbReference>
<dbReference type="InterPro" id="IPR036397">
    <property type="entry name" value="RNaseH_sf"/>
</dbReference>
<evidence type="ECO:0000256" key="4">
    <source>
        <dbReference type="ARBA" id="ARBA00023125"/>
    </source>
</evidence>
<dbReference type="AlphaFoldDB" id="A0AA48H0V5"/>
<keyword evidence="5" id="KW-0233">DNA recombination</keyword>
<evidence type="ECO:0000256" key="3">
    <source>
        <dbReference type="ARBA" id="ARBA00022578"/>
    </source>
</evidence>
<keyword evidence="4" id="KW-0238">DNA-binding</keyword>
<dbReference type="Pfam" id="PF13683">
    <property type="entry name" value="rve_3"/>
    <property type="match status" value="1"/>
</dbReference>
<dbReference type="KEGG" id="msea:METESE_25250"/>
<protein>
    <recommendedName>
        <fullName evidence="6">Integrase catalytic domain-containing protein</fullName>
    </recommendedName>
</protein>
<dbReference type="PROSITE" id="PS50994">
    <property type="entry name" value="INTEGRASE"/>
    <property type="match status" value="1"/>
</dbReference>